<feature type="region of interest" description="Disordered" evidence="1">
    <location>
        <begin position="334"/>
        <end position="375"/>
    </location>
</feature>
<evidence type="ECO:0000313" key="2">
    <source>
        <dbReference type="EMBL" id="KAK6992717.1"/>
    </source>
</evidence>
<comment type="caution">
    <text evidence="2">The sequence shown here is derived from an EMBL/GenBank/DDBJ whole genome shotgun (WGS) entry which is preliminary data.</text>
</comment>
<organism evidence="2 3">
    <name type="scientific">Favolaschia claudopus</name>
    <dbReference type="NCBI Taxonomy" id="2862362"/>
    <lineage>
        <taxon>Eukaryota</taxon>
        <taxon>Fungi</taxon>
        <taxon>Dikarya</taxon>
        <taxon>Basidiomycota</taxon>
        <taxon>Agaricomycotina</taxon>
        <taxon>Agaricomycetes</taxon>
        <taxon>Agaricomycetidae</taxon>
        <taxon>Agaricales</taxon>
        <taxon>Marasmiineae</taxon>
        <taxon>Mycenaceae</taxon>
        <taxon>Favolaschia</taxon>
    </lineage>
</organism>
<keyword evidence="3" id="KW-1185">Reference proteome</keyword>
<gene>
    <name evidence="2" type="ORF">R3P38DRAFT_3081508</name>
</gene>
<proteinExistence type="predicted"/>
<evidence type="ECO:0000313" key="3">
    <source>
        <dbReference type="Proteomes" id="UP001362999"/>
    </source>
</evidence>
<dbReference type="Proteomes" id="UP001362999">
    <property type="component" value="Unassembled WGS sequence"/>
</dbReference>
<dbReference type="EMBL" id="JAWWNJ010000107">
    <property type="protein sequence ID" value="KAK6992717.1"/>
    <property type="molecule type" value="Genomic_DNA"/>
</dbReference>
<accession>A0AAV9ZV73</accession>
<evidence type="ECO:0000256" key="1">
    <source>
        <dbReference type="SAM" id="MobiDB-lite"/>
    </source>
</evidence>
<name>A0AAV9ZV73_9AGAR</name>
<reference evidence="2 3" key="1">
    <citation type="journal article" date="2024" name="J Genomics">
        <title>Draft genome sequencing and assembly of Favolaschia claudopus CIRM-BRFM 2984 isolated from oak limbs.</title>
        <authorList>
            <person name="Navarro D."/>
            <person name="Drula E."/>
            <person name="Chaduli D."/>
            <person name="Cazenave R."/>
            <person name="Ahrendt S."/>
            <person name="Wang J."/>
            <person name="Lipzen A."/>
            <person name="Daum C."/>
            <person name="Barry K."/>
            <person name="Grigoriev I.V."/>
            <person name="Favel A."/>
            <person name="Rosso M.N."/>
            <person name="Martin F."/>
        </authorList>
    </citation>
    <scope>NUCLEOTIDE SEQUENCE [LARGE SCALE GENOMIC DNA]</scope>
    <source>
        <strain evidence="2 3">CIRM-BRFM 2984</strain>
    </source>
</reference>
<protein>
    <submittedName>
        <fullName evidence="2">Uncharacterized protein</fullName>
    </submittedName>
</protein>
<dbReference type="AlphaFoldDB" id="A0AAV9ZV73"/>
<sequence length="943" mass="106944">MHRQGGLPSGGFIILLGESRRVSQYATVMDFLTERREESVFIPPTVSSPPSAEEVQEMITDFLAPLRESMKSVVIGEKDFTLWAPQEPAGAFPEFYANLKIPCDRDMKSDMLLHELGQFNSGDPEFDARLDAVFEPGVLVHKSVINTSGSGKSKLMIEGLSRNWGVYFTAKQDHFRHGSGDLQNVIDETVPQAIGFVQHLDEENINFARHLKTNQDIARAHSLCLLLARLSIFALFLEIVDAIPRDRREMDSIYQTRWLKLQIQPSLLGASVDVFWDLTEHLIDKFAKHTVTHRHLTGPLSQKLGDITRCVAATNPPNDFLFLVVDEVQHAAQQHTTAFRSEPRAASSSSEPKPGKAKLDEDAQNPKTSATKKVAEPRPVLRELLKAWVKHRVVIVAAGTGVDAEVLVETMVSAVNKVRPYQLTSDTGLFGGRDQVVDSESIQERFIRRFIPTELQGQPKYECLIDRIKYWLKGRFRFTTGFISELLARGFRNPHETLNEYIFKFTLPPELDSWTAAERSQWEKVGMVVTDCPPEFVDNDPALRKKIRRKLSERITFEFSKLQSKPAHLALIARMCTDYWVTPYADPNVSEWSQEFVQWGFARFLPDTTPQNMSSARIDEPLVMLALAQWLSRPSFHRSIHDSLVEGINKHDTDGYNGLERYLAYCISGLFSDESGTRFLKDIFSFKSDIHPDWASQRATLVSCWRPDATSDDWVEAKVDWNARPGYHLSSKIDAQDTMDWLEGGSRAPICFPDQLMGPDLLFRLRLDNGQKICVAIQCKHEGAQKLKSDKLRKGMKSTDPKQYFKADEAKHKQALDALRRLPDPVMDAGLGQHTVLRVLASFPGDAAIDRNRREKTLNNISDEMASLDMDYLAKITVNMMPFGFLRDKRKGFKRLHSKMEGSEAPEEEVLRSSKRIKVDLKRVDADSDVEMAGWEIGDAMEM</sequence>